<proteinExistence type="evidence at transcript level"/>
<evidence type="ECO:0000256" key="2">
    <source>
        <dbReference type="ARBA" id="ARBA00009533"/>
    </source>
</evidence>
<evidence type="ECO:0000256" key="4">
    <source>
        <dbReference type="ARBA" id="ARBA00022793"/>
    </source>
</evidence>
<dbReference type="InterPro" id="IPR015421">
    <property type="entry name" value="PyrdxlP-dep_Trfase_major"/>
</dbReference>
<reference evidence="9" key="1">
    <citation type="journal article" date="2013" name="Insect Biochem. Mol. Biol.">
        <title>Glutamate decarboxylase of the parasitic arthropods Ctenocephalides felis and Rhipicephalus microplus: gene identification, cloning, expression, assay development, identification of inhibitors by high throughput screening and comparison with the orthologs from Drosophila melanogaster and mouse.</title>
        <authorList>
            <person name="Ilg T."/>
            <person name="Berger M."/>
            <person name="Noack S."/>
            <person name="Rohwer A."/>
            <person name="Gassel M."/>
        </authorList>
    </citation>
    <scope>NUCLEOTIDE SEQUENCE</scope>
</reference>
<keyword evidence="6 8" id="KW-0456">Lyase</keyword>
<dbReference type="EMBL" id="KC134205">
    <property type="protein sequence ID" value="AFX68715.1"/>
    <property type="molecule type" value="mRNA"/>
</dbReference>
<dbReference type="Gene3D" id="3.40.640.10">
    <property type="entry name" value="Type I PLP-dependent aspartate aminotransferase-like (Major domain)"/>
    <property type="match status" value="1"/>
</dbReference>
<dbReference type="GO" id="GO:0009449">
    <property type="term" value="P:gamma-aminobutyric acid biosynthetic process"/>
    <property type="evidence" value="ECO:0007669"/>
    <property type="project" value="TreeGrafter"/>
</dbReference>
<dbReference type="Gene3D" id="3.90.1150.170">
    <property type="match status" value="1"/>
</dbReference>
<organism evidence="9">
    <name type="scientific">Ctenocephalides felis</name>
    <name type="common">Cat flea</name>
    <dbReference type="NCBI Taxonomy" id="7515"/>
    <lineage>
        <taxon>Eukaryota</taxon>
        <taxon>Metazoa</taxon>
        <taxon>Ecdysozoa</taxon>
        <taxon>Arthropoda</taxon>
        <taxon>Hexapoda</taxon>
        <taxon>Insecta</taxon>
        <taxon>Pterygota</taxon>
        <taxon>Neoptera</taxon>
        <taxon>Endopterygota</taxon>
        <taxon>Siphonaptera</taxon>
        <taxon>Pulicidae</taxon>
        <taxon>Archaeopsyllinae</taxon>
        <taxon>Ctenocephalides</taxon>
    </lineage>
</organism>
<feature type="modified residue" description="N6-(pyridoxal phosphate)lysine" evidence="7">
    <location>
        <position position="322"/>
    </location>
</feature>
<sequence length="510" mass="57967">MTSNSCNYHLTEKTAKLLATDLLPYKESAGPQTKEFLQKVIDVLMDFVRATNDRNEKVLDFHHPEEMFRILDLDIPEKGLPLQQLIKDCETTLKYQVKTGHPRFFNQLSCGLDLVSMAGEWLTATANTNMFTYEIAPVFILMERVVLTHMRELIGWNGGDSILAPGGSISNLYAFLAARHKMFPGYKEKGSSVIPGELVMFTSDQSHYSVKSCASVGGLGTDNCVMVPSDLNGKMVPRELERLIIERKSKGQIPFFVTATAGTTVLGAFDPINEIADICEKYNCWLHVDAAWGGGLLLSKKYRHPRLSGIERAKSVTWNPHKLMGALLQCSTIHFKEDGLLISCNQMSAEYLFMTDKLYDVQYDTGDKVIQCGRHNDVFKLWLQWRAKGSEGFEKHMDRLMELTEYMVKRLRTMPDKYYLIMEPECVNVSFWYIPRRLRGIIHDAKREAELGKICPILKARMMQSGTLMVGYQPDDRRPNFFRSIISSAAVTEGDVDFMLAEFDRLGQDL</sequence>
<dbReference type="InterPro" id="IPR002129">
    <property type="entry name" value="PyrdxlP-dep_de-COase"/>
</dbReference>
<dbReference type="AlphaFoldDB" id="K7WYY0"/>
<name>K7WYY0_CTEFE</name>
<dbReference type="CDD" id="cd06450">
    <property type="entry name" value="DOPA_deC_like"/>
    <property type="match status" value="1"/>
</dbReference>
<dbReference type="PROSITE" id="PS00392">
    <property type="entry name" value="DDC_GAD_HDC_YDC"/>
    <property type="match status" value="1"/>
</dbReference>
<evidence type="ECO:0000256" key="3">
    <source>
        <dbReference type="ARBA" id="ARBA00011738"/>
    </source>
</evidence>
<dbReference type="Pfam" id="PF00282">
    <property type="entry name" value="Pyridoxal_deC"/>
    <property type="match status" value="1"/>
</dbReference>
<dbReference type="SUPFAM" id="SSF53383">
    <property type="entry name" value="PLP-dependent transferases"/>
    <property type="match status" value="1"/>
</dbReference>
<dbReference type="InterPro" id="IPR021115">
    <property type="entry name" value="Pyridoxal-P_BS"/>
</dbReference>
<accession>K7WYY0</accession>
<dbReference type="BRENDA" id="4.1.1.15">
    <property type="organism ID" value="1730"/>
</dbReference>
<dbReference type="PANTHER" id="PTHR45677:SF10">
    <property type="entry name" value="GLUTAMATE DECARBOXYLASE"/>
    <property type="match status" value="1"/>
</dbReference>
<comment type="cofactor">
    <cofactor evidence="1 7 8">
        <name>pyridoxal 5'-phosphate</name>
        <dbReference type="ChEBI" id="CHEBI:597326"/>
    </cofactor>
</comment>
<evidence type="ECO:0000313" key="9">
    <source>
        <dbReference type="EMBL" id="AFX68715.1"/>
    </source>
</evidence>
<comment type="similarity">
    <text evidence="2 8">Belongs to the group II decarboxylase family.</text>
</comment>
<dbReference type="GO" id="GO:0005737">
    <property type="term" value="C:cytoplasm"/>
    <property type="evidence" value="ECO:0007669"/>
    <property type="project" value="TreeGrafter"/>
</dbReference>
<evidence type="ECO:0000256" key="6">
    <source>
        <dbReference type="ARBA" id="ARBA00023239"/>
    </source>
</evidence>
<keyword evidence="4" id="KW-0210">Decarboxylase</keyword>
<protein>
    <submittedName>
        <fullName evidence="9">Glutamate decarboxylase</fullName>
        <ecNumber evidence="9">4.1.1.15</ecNumber>
    </submittedName>
</protein>
<evidence type="ECO:0000256" key="5">
    <source>
        <dbReference type="ARBA" id="ARBA00022898"/>
    </source>
</evidence>
<gene>
    <name evidence="9" type="primary">gad</name>
</gene>
<dbReference type="FunFam" id="3.40.640.10:FF:000016">
    <property type="entry name" value="Glutamate decarboxylase like 1"/>
    <property type="match status" value="1"/>
</dbReference>
<dbReference type="GO" id="GO:0004351">
    <property type="term" value="F:glutamate decarboxylase activity"/>
    <property type="evidence" value="ECO:0007669"/>
    <property type="project" value="UniProtKB-EC"/>
</dbReference>
<evidence type="ECO:0000256" key="8">
    <source>
        <dbReference type="RuleBase" id="RU000382"/>
    </source>
</evidence>
<comment type="subunit">
    <text evidence="3">Homodimer.</text>
</comment>
<dbReference type="PANTHER" id="PTHR45677">
    <property type="entry name" value="GLUTAMATE DECARBOXYLASE-RELATED"/>
    <property type="match status" value="1"/>
</dbReference>
<dbReference type="InterPro" id="IPR015424">
    <property type="entry name" value="PyrdxlP-dep_Trfase"/>
</dbReference>
<evidence type="ECO:0000256" key="1">
    <source>
        <dbReference type="ARBA" id="ARBA00001933"/>
    </source>
</evidence>
<evidence type="ECO:0000256" key="7">
    <source>
        <dbReference type="PIRSR" id="PIRSR602129-50"/>
    </source>
</evidence>
<dbReference type="GO" id="GO:0030170">
    <property type="term" value="F:pyridoxal phosphate binding"/>
    <property type="evidence" value="ECO:0007669"/>
    <property type="project" value="InterPro"/>
</dbReference>
<keyword evidence="5 7" id="KW-0663">Pyridoxal phosphate</keyword>
<dbReference type="EC" id="4.1.1.15" evidence="9"/>
<dbReference type="OrthoDB" id="392571at2759"/>